<feature type="transmembrane region" description="Helical" evidence="1">
    <location>
        <begin position="377"/>
        <end position="405"/>
    </location>
</feature>
<dbReference type="AlphaFoldDB" id="A0A926PZR6"/>
<dbReference type="GO" id="GO:0016757">
    <property type="term" value="F:glycosyltransferase activity"/>
    <property type="evidence" value="ECO:0007669"/>
    <property type="project" value="UniProtKB-KW"/>
</dbReference>
<keyword evidence="2" id="KW-0328">Glycosyltransferase</keyword>
<feature type="transmembrane region" description="Helical" evidence="1">
    <location>
        <begin position="35"/>
        <end position="54"/>
    </location>
</feature>
<feature type="transmembrane region" description="Helical" evidence="1">
    <location>
        <begin position="146"/>
        <end position="171"/>
    </location>
</feature>
<evidence type="ECO:0000256" key="1">
    <source>
        <dbReference type="SAM" id="Phobius"/>
    </source>
</evidence>
<evidence type="ECO:0000313" key="3">
    <source>
        <dbReference type="Proteomes" id="UP000653730"/>
    </source>
</evidence>
<keyword evidence="1" id="KW-1133">Transmembrane helix</keyword>
<feature type="transmembrane region" description="Helical" evidence="1">
    <location>
        <begin position="12"/>
        <end position="29"/>
    </location>
</feature>
<sequence length="446" mass="50949">MIANYWKYHKFPVLIALGCIVLYASFAYQLVRTDFIKLITLYGALFFLYTKVIALEKGNMGFLSALALVFRVVFILSIPNLSQDFYRFIWDGQLSLNGLNPYLHLPDDLVTDPALPIANARELHEGMGNLSARHYTNYPPVNQLCFLIASALGGNGVLGPVIAMRLLIVLADAGTWYFGRKLLTALKLPEHYIFYYLLNPLIIIEFTGNLHFEGMMLFFLIWSLYLLHSGKWAASAVIMALSVSVKLIPLMLVPLVLQKLGWKKAILYGIAVCAVVLVLFLPFISGELVDHYMQTTRLWFVNFEFNGSIYYLIREIGFRVKGYNIIHSVGKVTPFIITGFILLLAFFRRNRETIPLITGMLLALSFYFFLSTTIHPWYIGTLVVLSVFTRYRFPLVWSAVIMLSYSAYGADGFGENPWLLGIEYLTVYGFFLWEVFLKSMKYEVRS</sequence>
<feature type="transmembrane region" description="Helical" evidence="1">
    <location>
        <begin position="61"/>
        <end position="78"/>
    </location>
</feature>
<feature type="transmembrane region" description="Helical" evidence="1">
    <location>
        <begin position="417"/>
        <end position="437"/>
    </location>
</feature>
<name>A0A926PZR6_9FLAO</name>
<accession>A0A926PZR6</accession>
<comment type="caution">
    <text evidence="2">The sequence shown here is derived from an EMBL/GenBank/DDBJ whole genome shotgun (WGS) entry which is preliminary data.</text>
</comment>
<reference evidence="2 3" key="1">
    <citation type="submission" date="2020-09" db="EMBL/GenBank/DDBJ databases">
        <title>Sinomicrobium weinanense sp. nov., a halophilic bacteria isolated from saline-alkali soil.</title>
        <authorList>
            <person name="Wu P."/>
            <person name="Ren H."/>
            <person name="Mei Y."/>
            <person name="Liang Y."/>
            <person name="Chen Z."/>
        </authorList>
    </citation>
    <scope>NUCLEOTIDE SEQUENCE [LARGE SCALE GENOMIC DNA]</scope>
    <source>
        <strain evidence="2 3">FJxs</strain>
    </source>
</reference>
<keyword evidence="2" id="KW-0808">Transferase</keyword>
<keyword evidence="3" id="KW-1185">Reference proteome</keyword>
<feature type="transmembrane region" description="Helical" evidence="1">
    <location>
        <begin position="325"/>
        <end position="347"/>
    </location>
</feature>
<proteinExistence type="predicted"/>
<dbReference type="RefSeq" id="WP_187963537.1">
    <property type="nucleotide sequence ID" value="NZ_JACVDC010000001.1"/>
</dbReference>
<feature type="transmembrane region" description="Helical" evidence="1">
    <location>
        <begin position="353"/>
        <end position="370"/>
    </location>
</feature>
<feature type="transmembrane region" description="Helical" evidence="1">
    <location>
        <begin position="296"/>
        <end position="313"/>
    </location>
</feature>
<dbReference type="Pfam" id="PF26314">
    <property type="entry name" value="MptA_B_family"/>
    <property type="match status" value="1"/>
</dbReference>
<feature type="transmembrane region" description="Helical" evidence="1">
    <location>
        <begin position="265"/>
        <end position="284"/>
    </location>
</feature>
<feature type="transmembrane region" description="Helical" evidence="1">
    <location>
        <begin position="232"/>
        <end position="253"/>
    </location>
</feature>
<keyword evidence="1" id="KW-0812">Transmembrane</keyword>
<feature type="transmembrane region" description="Helical" evidence="1">
    <location>
        <begin position="192"/>
        <end position="212"/>
    </location>
</feature>
<gene>
    <name evidence="2" type="ORF">IBL28_00240</name>
</gene>
<evidence type="ECO:0000313" key="2">
    <source>
        <dbReference type="EMBL" id="MBC9794377.1"/>
    </source>
</evidence>
<dbReference type="EMBL" id="JACVDC010000001">
    <property type="protein sequence ID" value="MBC9794377.1"/>
    <property type="molecule type" value="Genomic_DNA"/>
</dbReference>
<keyword evidence="1" id="KW-0472">Membrane</keyword>
<protein>
    <submittedName>
        <fullName evidence="2">Mannosyltransferase</fullName>
    </submittedName>
</protein>
<dbReference type="Proteomes" id="UP000653730">
    <property type="component" value="Unassembled WGS sequence"/>
</dbReference>
<organism evidence="2 3">
    <name type="scientific">Sinomicrobium weinanense</name>
    <dbReference type="NCBI Taxonomy" id="2842200"/>
    <lineage>
        <taxon>Bacteria</taxon>
        <taxon>Pseudomonadati</taxon>
        <taxon>Bacteroidota</taxon>
        <taxon>Flavobacteriia</taxon>
        <taxon>Flavobacteriales</taxon>
        <taxon>Flavobacteriaceae</taxon>
        <taxon>Sinomicrobium</taxon>
    </lineage>
</organism>